<feature type="non-terminal residue" evidence="3">
    <location>
        <position position="81"/>
    </location>
</feature>
<comment type="caution">
    <text evidence="3">The sequence shown here is derived from an EMBL/GenBank/DDBJ whole genome shotgun (WGS) entry which is preliminary data.</text>
</comment>
<dbReference type="Proteomes" id="UP000681967">
    <property type="component" value="Unassembled WGS sequence"/>
</dbReference>
<proteinExistence type="predicted"/>
<dbReference type="EMBL" id="CAJOBJ010116752">
    <property type="protein sequence ID" value="CAF4656794.1"/>
    <property type="molecule type" value="Genomic_DNA"/>
</dbReference>
<feature type="region of interest" description="Disordered" evidence="1">
    <location>
        <begin position="59"/>
        <end position="81"/>
    </location>
</feature>
<accession>A0A8S2ZUF9</accession>
<feature type="compositionally biased region" description="Low complexity" evidence="1">
    <location>
        <begin position="64"/>
        <end position="81"/>
    </location>
</feature>
<sequence>APNPLLWSHLQTPMSSYGHPYFPAYAMDGSLSGYMLNNTEATQPSNSFLNPDAAEWVPLHHGSESSSSDNNILINDEINFP</sequence>
<name>A0A8S2ZUF9_9BILA</name>
<dbReference type="Proteomes" id="UP000681720">
    <property type="component" value="Unassembled WGS sequence"/>
</dbReference>
<feature type="non-terminal residue" evidence="3">
    <location>
        <position position="1"/>
    </location>
</feature>
<evidence type="ECO:0000313" key="4">
    <source>
        <dbReference type="Proteomes" id="UP000681967"/>
    </source>
</evidence>
<evidence type="ECO:0000256" key="1">
    <source>
        <dbReference type="SAM" id="MobiDB-lite"/>
    </source>
</evidence>
<reference evidence="3" key="1">
    <citation type="submission" date="2021-02" db="EMBL/GenBank/DDBJ databases">
        <authorList>
            <person name="Nowell W R."/>
        </authorList>
    </citation>
    <scope>NUCLEOTIDE SEQUENCE</scope>
</reference>
<gene>
    <name evidence="3" type="ORF">BYL167_LOCUS42688</name>
    <name evidence="2" type="ORF">GIL414_LOCUS41306</name>
</gene>
<dbReference type="EMBL" id="CAJOBH010111480">
    <property type="protein sequence ID" value="CAF4663606.1"/>
    <property type="molecule type" value="Genomic_DNA"/>
</dbReference>
<evidence type="ECO:0000313" key="3">
    <source>
        <dbReference type="EMBL" id="CAF4663606.1"/>
    </source>
</evidence>
<dbReference type="AlphaFoldDB" id="A0A8S2ZUF9"/>
<protein>
    <submittedName>
        <fullName evidence="3">Uncharacterized protein</fullName>
    </submittedName>
</protein>
<evidence type="ECO:0000313" key="2">
    <source>
        <dbReference type="EMBL" id="CAF4656794.1"/>
    </source>
</evidence>
<organism evidence="3 4">
    <name type="scientific">Rotaria magnacalcarata</name>
    <dbReference type="NCBI Taxonomy" id="392030"/>
    <lineage>
        <taxon>Eukaryota</taxon>
        <taxon>Metazoa</taxon>
        <taxon>Spiralia</taxon>
        <taxon>Gnathifera</taxon>
        <taxon>Rotifera</taxon>
        <taxon>Eurotatoria</taxon>
        <taxon>Bdelloidea</taxon>
        <taxon>Philodinida</taxon>
        <taxon>Philodinidae</taxon>
        <taxon>Rotaria</taxon>
    </lineage>
</organism>